<organism evidence="2">
    <name type="scientific">Lymantria dispar multicapsid nuclear polyhedrosis virus</name>
    <name type="common">LdMNPV</name>
    <dbReference type="NCBI Taxonomy" id="10449"/>
    <lineage>
        <taxon>Viruses</taxon>
        <taxon>Viruses incertae sedis</taxon>
        <taxon>Naldaviricetes</taxon>
        <taxon>Lefavirales</taxon>
        <taxon>Baculoviridae</taxon>
        <taxon>Alphabaculovirus</taxon>
        <taxon>Alphabaculovirus lydisparis</taxon>
    </lineage>
</organism>
<dbReference type="InterPro" id="IPR003497">
    <property type="entry name" value="BRO_N_domain"/>
</dbReference>
<protein>
    <submittedName>
        <fullName evidence="2 3">BRO-M</fullName>
    </submittedName>
</protein>
<gene>
    <name evidence="3" type="ORF">LdMNPV-J2_00149</name>
</gene>
<organismHost>
    <name type="scientific">Lepidoptera</name>
    <name type="common">moths &amp; butterflies</name>
    <dbReference type="NCBI Taxonomy" id="7088"/>
</organismHost>
<sequence>MALTKVNFVSGPLEVFTVQDDEQENWMVANPFAEVLKYSRPNKAIQQHVSANNQKTLEELWLHRNGATDESQILPRNIQAQTKFINTAGVFELISASDMPAAKQFKQWNANNLLPTLCQEGEYSMSKDAPVDIAQGMNAIHAATNEGREVKIGQFRFGEDAFTLRYVLAAEQPVKFVAKDVASSLKYGNCNDAVSKHVDKKYKYTYSESGSRFATPTSNSVIKRGDPLYLQAHTVLVTKEGVIQLIMKSKLPYAVELQAWLLEEVIPQVLCTGKYAPAVKINTNTVETLSTALVQGNANLVEFTRGLIAANQQINVLADRNNVLTQALIASNERTAQLADRMADIAQDVIAKPSDPRLRHLLAVCEIGQNEYAFLRPQKRNLKRSLDRLSVDSREIVYRSEYAPNAMNVLNKVKESLPKDKFKARHNKITLLEDLTKEDLVDAIDRSMTQRQVAIIAKNANVKNKIDYINL</sequence>
<dbReference type="EMBL" id="KT626571">
    <property type="protein sequence ID" value="AMO27820.1"/>
    <property type="molecule type" value="Genomic_DNA"/>
</dbReference>
<proteinExistence type="predicted"/>
<dbReference type="PROSITE" id="PS51750">
    <property type="entry name" value="BRO_N"/>
    <property type="match status" value="2"/>
</dbReference>
<evidence type="ECO:0000259" key="1">
    <source>
        <dbReference type="PROSITE" id="PS51750"/>
    </source>
</evidence>
<dbReference type="SMART" id="SM01040">
    <property type="entry name" value="Bro-N"/>
    <property type="match status" value="2"/>
</dbReference>
<dbReference type="PANTHER" id="PTHR36180">
    <property type="entry name" value="DNA-BINDING PROTEIN-RELATED-RELATED"/>
    <property type="match status" value="1"/>
</dbReference>
<evidence type="ECO:0000313" key="2">
    <source>
        <dbReference type="EMBL" id="AMO27820.1"/>
    </source>
</evidence>
<dbReference type="Pfam" id="PF02498">
    <property type="entry name" value="Bro-N"/>
    <property type="match status" value="2"/>
</dbReference>
<dbReference type="EMBL" id="MK089451">
    <property type="protein sequence ID" value="QDE15005.1"/>
    <property type="molecule type" value="Genomic_DNA"/>
</dbReference>
<feature type="domain" description="Bro-N" evidence="1">
    <location>
        <begin position="1"/>
        <end position="121"/>
    </location>
</feature>
<feature type="domain" description="Bro-N" evidence="1">
    <location>
        <begin position="149"/>
        <end position="273"/>
    </location>
</feature>
<dbReference type="PANTHER" id="PTHR36180:SF2">
    <property type="entry name" value="BRO FAMILY PROTEIN"/>
    <property type="match status" value="1"/>
</dbReference>
<accession>A0A140HR23</accession>
<dbReference type="InterPro" id="IPR022549">
    <property type="entry name" value="DUF3627"/>
</dbReference>
<dbReference type="Pfam" id="PF12299">
    <property type="entry name" value="DUF3627"/>
    <property type="match status" value="1"/>
</dbReference>
<reference evidence="3" key="2">
    <citation type="submission" date="2018-10" db="EMBL/GenBank/DDBJ databases">
        <title>The genome sequence and analysis of 3 newly sequenced Lymantria dispar multinucleocapsid nucleopolyhedrovirus strains: H2, J2 and T3 strain.</title>
        <authorList>
            <person name="Gencer D."/>
            <person name="Inan C."/>
            <person name="Nalcacioglu R."/>
            <person name="Yin F."/>
            <person name="Zhu Z."/>
            <person name="Wang J."/>
            <person name="Hu Z."/>
            <person name="Arif B."/>
            <person name="Demirbag Z."/>
            <person name="Demir I."/>
        </authorList>
    </citation>
    <scope>NUCLEOTIDE SEQUENCE</scope>
    <source>
        <strain evidence="3">J2</strain>
    </source>
</reference>
<evidence type="ECO:0000313" key="3">
    <source>
        <dbReference type="EMBL" id="QDE15005.1"/>
    </source>
</evidence>
<name>A0A140HR23_NPVLD</name>
<reference evidence="2" key="1">
    <citation type="submission" date="2015-08" db="EMBL/GenBank/DDBJ databases">
        <title>Geographic isolates of Lymantria dispar multiple nucleopolyhedrovirus: Genomic analysis and biological activity against different host strains of Lymantria dispar.</title>
        <authorList>
            <person name="Harrison R.L."/>
            <person name="Rowley D.L."/>
            <person name="Keena M.A."/>
        </authorList>
    </citation>
    <scope>NUCLEOTIDE SEQUENCE</scope>
    <source>
        <strain evidence="2">3041</strain>
    </source>
</reference>